<evidence type="ECO:0000313" key="3">
    <source>
        <dbReference type="Proteomes" id="UP000231019"/>
    </source>
</evidence>
<organism evidence="2 3">
    <name type="scientific">bacterium (Candidatus Blackallbacteria) CG17_big_fil_post_rev_8_21_14_2_50_48_46</name>
    <dbReference type="NCBI Taxonomy" id="2014261"/>
    <lineage>
        <taxon>Bacteria</taxon>
        <taxon>Candidatus Blackallbacteria</taxon>
    </lineage>
</organism>
<sequence length="179" mass="19447">MSFKIFGQNHTPSIQPASGAKTAPVEKPASPAPNLQSKDQIKTHDLPIGQGLSHISLSEGSDPLLEVRLKKIEHLLATSKKPSLSLPQKEQVIRLLKESQADGNLPELAKRLNSEDKLVPLYHKMGSLLNRSPEASTLLGLVTLGLSLGEEAKTNRAFEMKEILTNAGVSPEILKKLHD</sequence>
<dbReference type="Proteomes" id="UP000231019">
    <property type="component" value="Unassembled WGS sequence"/>
</dbReference>
<dbReference type="EMBL" id="PFFQ01000013">
    <property type="protein sequence ID" value="PIW18277.1"/>
    <property type="molecule type" value="Genomic_DNA"/>
</dbReference>
<reference evidence="2 3" key="1">
    <citation type="submission" date="2017-09" db="EMBL/GenBank/DDBJ databases">
        <title>Depth-based differentiation of microbial function through sediment-hosted aquifers and enrichment of novel symbionts in the deep terrestrial subsurface.</title>
        <authorList>
            <person name="Probst A.J."/>
            <person name="Ladd B."/>
            <person name="Jarett J.K."/>
            <person name="Geller-Mcgrath D.E."/>
            <person name="Sieber C.M."/>
            <person name="Emerson J.B."/>
            <person name="Anantharaman K."/>
            <person name="Thomas B.C."/>
            <person name="Malmstrom R."/>
            <person name="Stieglmeier M."/>
            <person name="Klingl A."/>
            <person name="Woyke T."/>
            <person name="Ryan C.M."/>
            <person name="Banfield J.F."/>
        </authorList>
    </citation>
    <scope>NUCLEOTIDE SEQUENCE [LARGE SCALE GENOMIC DNA]</scope>
    <source>
        <strain evidence="2">CG17_big_fil_post_rev_8_21_14_2_50_48_46</strain>
    </source>
</reference>
<evidence type="ECO:0000313" key="2">
    <source>
        <dbReference type="EMBL" id="PIW18277.1"/>
    </source>
</evidence>
<evidence type="ECO:0000256" key="1">
    <source>
        <dbReference type="SAM" id="MobiDB-lite"/>
    </source>
</evidence>
<protein>
    <submittedName>
        <fullName evidence="2">Uncharacterized protein</fullName>
    </submittedName>
</protein>
<comment type="caution">
    <text evidence="2">The sequence shown here is derived from an EMBL/GenBank/DDBJ whole genome shotgun (WGS) entry which is preliminary data.</text>
</comment>
<dbReference type="AlphaFoldDB" id="A0A2M7G863"/>
<proteinExistence type="predicted"/>
<accession>A0A2M7G863</accession>
<name>A0A2M7G863_9BACT</name>
<feature type="region of interest" description="Disordered" evidence="1">
    <location>
        <begin position="1"/>
        <end position="40"/>
    </location>
</feature>
<gene>
    <name evidence="2" type="ORF">COW36_05780</name>
</gene>